<dbReference type="GO" id="GO:0043130">
    <property type="term" value="F:ubiquitin binding"/>
    <property type="evidence" value="ECO:0007669"/>
    <property type="project" value="TreeGrafter"/>
</dbReference>
<dbReference type="AlphaFoldDB" id="A0AAN7XGZ3"/>
<dbReference type="PANTHER" id="PTHR23306">
    <property type="entry name" value="TUMOR SUSCEPTIBILITY GENE 101 PROTEIN-RELATED"/>
    <property type="match status" value="1"/>
</dbReference>
<dbReference type="InterPro" id="IPR016135">
    <property type="entry name" value="UBQ-conjugating_enzyme/RWD"/>
</dbReference>
<dbReference type="InterPro" id="IPR008883">
    <property type="entry name" value="UEV_N"/>
</dbReference>
<dbReference type="PROSITE" id="PS51322">
    <property type="entry name" value="UEV"/>
    <property type="match status" value="1"/>
</dbReference>
<keyword evidence="3" id="KW-1185">Reference proteome</keyword>
<proteinExistence type="predicted"/>
<gene>
    <name evidence="2" type="ORF">PBY51_022008</name>
</gene>
<reference evidence="2 3" key="2">
    <citation type="journal article" date="2023" name="Mol. Biol. Evol.">
        <title>Genomics of Secondarily Temperate Adaptation in the Only Non-Antarctic Icefish.</title>
        <authorList>
            <person name="Rivera-Colon A.G."/>
            <person name="Rayamajhi N."/>
            <person name="Minhas B.F."/>
            <person name="Madrigal G."/>
            <person name="Bilyk K.T."/>
            <person name="Yoon V."/>
            <person name="Hune M."/>
            <person name="Gregory S."/>
            <person name="Cheng C.H.C."/>
            <person name="Catchen J.M."/>
        </authorList>
    </citation>
    <scope>NUCLEOTIDE SEQUENCE [LARGE SCALE GENOMIC DNA]</scope>
    <source>
        <strain evidence="2">JMC-PN-2008</strain>
    </source>
</reference>
<feature type="domain" description="UEV" evidence="1">
    <location>
        <begin position="1"/>
        <end position="117"/>
    </location>
</feature>
<protein>
    <recommendedName>
        <fullName evidence="1">UEV domain-containing protein</fullName>
    </recommendedName>
</protein>
<dbReference type="Proteomes" id="UP001346869">
    <property type="component" value="Unassembled WGS sequence"/>
</dbReference>
<dbReference type="SUPFAM" id="SSF54495">
    <property type="entry name" value="UBC-like"/>
    <property type="match status" value="1"/>
</dbReference>
<dbReference type="InterPro" id="IPR052070">
    <property type="entry name" value="ESCRT-I_UEV_domain"/>
</dbReference>
<dbReference type="PANTHER" id="PTHR23306:SF3">
    <property type="entry name" value="TUMOR SUPPRESSOR PROTEIN 101"/>
    <property type="match status" value="1"/>
</dbReference>
<accession>A0AAN7XGZ3</accession>
<dbReference type="Pfam" id="PF05743">
    <property type="entry name" value="UEV"/>
    <property type="match status" value="1"/>
</dbReference>
<evidence type="ECO:0000313" key="2">
    <source>
        <dbReference type="EMBL" id="KAK5860541.1"/>
    </source>
</evidence>
<evidence type="ECO:0000313" key="3">
    <source>
        <dbReference type="Proteomes" id="UP001346869"/>
    </source>
</evidence>
<dbReference type="CDD" id="cd11685">
    <property type="entry name" value="UEV_TSG101-like"/>
    <property type="match status" value="1"/>
</dbReference>
<dbReference type="GO" id="GO:0008333">
    <property type="term" value="P:endosome to lysosome transport"/>
    <property type="evidence" value="ECO:0007669"/>
    <property type="project" value="TreeGrafter"/>
</dbReference>
<evidence type="ECO:0000259" key="1">
    <source>
        <dbReference type="PROSITE" id="PS51322"/>
    </source>
</evidence>
<dbReference type="Gene3D" id="3.10.110.10">
    <property type="entry name" value="Ubiquitin Conjugating Enzyme"/>
    <property type="match status" value="1"/>
</dbReference>
<organism evidence="2 3">
    <name type="scientific">Eleginops maclovinus</name>
    <name type="common">Patagonian blennie</name>
    <name type="synonym">Eleginus maclovinus</name>
    <dbReference type="NCBI Taxonomy" id="56733"/>
    <lineage>
        <taxon>Eukaryota</taxon>
        <taxon>Metazoa</taxon>
        <taxon>Chordata</taxon>
        <taxon>Craniata</taxon>
        <taxon>Vertebrata</taxon>
        <taxon>Euteleostomi</taxon>
        <taxon>Actinopterygii</taxon>
        <taxon>Neopterygii</taxon>
        <taxon>Teleostei</taxon>
        <taxon>Neoteleostei</taxon>
        <taxon>Acanthomorphata</taxon>
        <taxon>Eupercaria</taxon>
        <taxon>Perciformes</taxon>
        <taxon>Notothenioidei</taxon>
        <taxon>Eleginopidae</taxon>
        <taxon>Eleginops</taxon>
    </lineage>
</organism>
<comment type="caution">
    <text evidence="2">The sequence shown here is derived from an EMBL/GenBank/DDBJ whole genome shotgun (WGS) entry which is preliminary data.</text>
</comment>
<dbReference type="GO" id="GO:0000813">
    <property type="term" value="C:ESCRT I complex"/>
    <property type="evidence" value="ECO:0007669"/>
    <property type="project" value="TreeGrafter"/>
</dbReference>
<sequence>MVNKNVLIQVFPDKEKKKLVFLAGTLPVQVFMCSQETGYNFPVCIWLHETHPLSPPRCFVCPSVSMVINPTCCCVEASGNIRLPVLSGWTQGVSSLSLLMSEMSQAFQKDTPLMPGVLYKPCPLLLKVPPPLSPQRPLLFIAPPHLSAQKGSQWEQSRRSYAEELQGIDFSCPPSDPLSRRLKALSLDPHQVVSPVWTSQSGADPDTSGSVVLLPASGQPAAADHIQIITMTHCSCTLVSVMFYEHFFSSAKGEEH</sequence>
<dbReference type="EMBL" id="JAUZQC010000014">
    <property type="protein sequence ID" value="KAK5860541.1"/>
    <property type="molecule type" value="Genomic_DNA"/>
</dbReference>
<name>A0AAN7XGZ3_ELEMC</name>
<reference evidence="2 3" key="1">
    <citation type="journal article" date="2023" name="Genes (Basel)">
        <title>Chromosome-Level Genome Assembly and Circadian Gene Repertoire of the Patagonia Blennie Eleginops maclovinus-The Closest Ancestral Proxy of Antarctic Cryonotothenioids.</title>
        <authorList>
            <person name="Cheng C.C."/>
            <person name="Rivera-Colon A.G."/>
            <person name="Minhas B.F."/>
            <person name="Wilson L."/>
            <person name="Rayamajhi N."/>
            <person name="Vargas-Chacoff L."/>
            <person name="Catchen J.M."/>
        </authorList>
    </citation>
    <scope>NUCLEOTIDE SEQUENCE [LARGE SCALE GENOMIC DNA]</scope>
    <source>
        <strain evidence="2">JMC-PN-2008</strain>
    </source>
</reference>
<dbReference type="GO" id="GO:0015031">
    <property type="term" value="P:protein transport"/>
    <property type="evidence" value="ECO:0007669"/>
    <property type="project" value="InterPro"/>
</dbReference>